<dbReference type="OrthoDB" id="2537432at2759"/>
<keyword evidence="3" id="KW-1185">Reference proteome</keyword>
<dbReference type="Proteomes" id="UP000076154">
    <property type="component" value="Unassembled WGS sequence"/>
</dbReference>
<protein>
    <recommendedName>
        <fullName evidence="4">Protein PAR32</fullName>
    </recommendedName>
</protein>
<feature type="region of interest" description="Disordered" evidence="1">
    <location>
        <begin position="170"/>
        <end position="227"/>
    </location>
</feature>
<evidence type="ECO:0000256" key="1">
    <source>
        <dbReference type="SAM" id="MobiDB-lite"/>
    </source>
</evidence>
<dbReference type="STRING" id="39966.A0A369K5R3"/>
<dbReference type="Pfam" id="PF12223">
    <property type="entry name" value="DUF3602"/>
    <property type="match status" value="2"/>
</dbReference>
<dbReference type="EMBL" id="LUEZ02000013">
    <property type="protein sequence ID" value="RDB28005.1"/>
    <property type="molecule type" value="Genomic_DNA"/>
</dbReference>
<comment type="caution">
    <text evidence="2">The sequence shown here is derived from an EMBL/GenBank/DDBJ whole genome shotgun (WGS) entry which is preliminary data.</text>
</comment>
<reference evidence="2" key="1">
    <citation type="submission" date="2018-04" db="EMBL/GenBank/DDBJ databases">
        <title>Whole genome sequencing of Hypsizygus marmoreus.</title>
        <authorList>
            <person name="Choi I.-G."/>
            <person name="Min B."/>
            <person name="Kim J.-G."/>
            <person name="Kim S."/>
            <person name="Oh Y.-L."/>
            <person name="Kong W.-S."/>
            <person name="Park H."/>
            <person name="Jeong J."/>
            <person name="Song E.-S."/>
        </authorList>
    </citation>
    <scope>NUCLEOTIDE SEQUENCE [LARGE SCALE GENOMIC DNA]</scope>
    <source>
        <strain evidence="2">51987-8</strain>
    </source>
</reference>
<dbReference type="InterPro" id="IPR022024">
    <property type="entry name" value="DUF3602"/>
</dbReference>
<proteinExistence type="predicted"/>
<dbReference type="AlphaFoldDB" id="A0A369K5R3"/>
<evidence type="ECO:0008006" key="4">
    <source>
        <dbReference type="Google" id="ProtNLM"/>
    </source>
</evidence>
<sequence length="227" mass="23946">MSTEDRSQSRGREVYSSGRGGAGNIRSSVSREPRPTDGPDDFSVARGREPMPAQTRSFSIGRGGAGNIRSPSRDKANKSTLPTTPDLTEEEQIIRAHVQGTQESPLSTGRGGIGNIANRSLSRGAGTNPPPASPGVGSPVRSTGRGGAGNIVHGDGYHVEVIDEDERKEHFHHEGLHSTGRGGSANISTTHEPAVEHHGHAHSDFESTGRGGAGNMVRERSASRHRD</sequence>
<name>A0A369K5R3_HYPMA</name>
<feature type="compositionally biased region" description="Basic and acidic residues" evidence="1">
    <location>
        <begin position="193"/>
        <end position="207"/>
    </location>
</feature>
<dbReference type="InterPro" id="IPR053203">
    <property type="entry name" value="Cisplatin_resist-associated"/>
</dbReference>
<accession>A0A369K5R3</accession>
<gene>
    <name evidence="2" type="ORF">Hypma_002242</name>
</gene>
<feature type="region of interest" description="Disordered" evidence="1">
    <location>
        <begin position="1"/>
        <end position="155"/>
    </location>
</feature>
<evidence type="ECO:0000313" key="3">
    <source>
        <dbReference type="Proteomes" id="UP000076154"/>
    </source>
</evidence>
<feature type="compositionally biased region" description="Basic and acidic residues" evidence="1">
    <location>
        <begin position="217"/>
        <end position="227"/>
    </location>
</feature>
<dbReference type="PANTHER" id="PTHR34693">
    <property type="entry name" value="PROTEIN PAR32"/>
    <property type="match status" value="1"/>
</dbReference>
<dbReference type="PANTHER" id="PTHR34693:SF1">
    <property type="entry name" value="PROTEIN PAR32"/>
    <property type="match status" value="1"/>
</dbReference>
<evidence type="ECO:0000313" key="2">
    <source>
        <dbReference type="EMBL" id="RDB28005.1"/>
    </source>
</evidence>
<feature type="compositionally biased region" description="Basic and acidic residues" evidence="1">
    <location>
        <begin position="1"/>
        <end position="13"/>
    </location>
</feature>
<organism evidence="2 3">
    <name type="scientific">Hypsizygus marmoreus</name>
    <name type="common">White beech mushroom</name>
    <name type="synonym">Agaricus marmoreus</name>
    <dbReference type="NCBI Taxonomy" id="39966"/>
    <lineage>
        <taxon>Eukaryota</taxon>
        <taxon>Fungi</taxon>
        <taxon>Dikarya</taxon>
        <taxon>Basidiomycota</taxon>
        <taxon>Agaricomycotina</taxon>
        <taxon>Agaricomycetes</taxon>
        <taxon>Agaricomycetidae</taxon>
        <taxon>Agaricales</taxon>
        <taxon>Tricholomatineae</taxon>
        <taxon>Lyophyllaceae</taxon>
        <taxon>Hypsizygus</taxon>
    </lineage>
</organism>
<dbReference type="InParanoid" id="A0A369K5R3"/>